<keyword evidence="6" id="KW-1185">Reference proteome</keyword>
<protein>
    <recommendedName>
        <fullName evidence="3">Carboxylic ester hydrolase</fullName>
        <ecNumber evidence="3">3.1.1.-</ecNumber>
    </recommendedName>
</protein>
<sequence length="539" mass="58200">MRYTSALLSIALHAACCTAVTATVNGTTYLGFHRDKVEEFLGIQYAHNTGGSNRFKPPVPYVPRDLVINATTGGLACPQKTDPVSPLLYLQNITEVSEDCLRLNIARPNGTTSRSKLPVLVYIHGGSFVSSSKDEPITQPGGLILNSITNGHPIIHVAVNYRLGIFGFAKSEALRAEGSENAGLRDQRLAIEWVSQNIAAFGGDPSKITIHGQSSGGASMGWQILAYGGSKGAPFQQAIAQSQVIEAGVTGNLTRDAMSRVAGATGCNSTNLQSNSTIACLRDLSLEDLLQAQIATYKSDASANFGDEWLPSVDGDFFPAAPTELIATGRFSNISTIIGWCDDDADIIVASTPLQNDSDVHQMLVDAGLNSSNTAKLEDLYPTSDFRSTYFPNGTIQQPASFYRGSRLFRDIGFVCQPFLIGEALAKNGNNVYYYNQNQSILETILHARGYFGYGVVHTSELAYAFGNFSHYFMYGFEPDPTLSDIALQWAESRSWSSFVALGHPSVHGTLTLQGWEKGENATDFGVYTIGGPNSGYRW</sequence>
<feature type="chain" id="PRO_5034909964" description="Carboxylic ester hydrolase" evidence="3">
    <location>
        <begin position="23"/>
        <end position="539"/>
    </location>
</feature>
<dbReference type="OrthoDB" id="408631at2759"/>
<dbReference type="EC" id="3.1.1.-" evidence="3"/>
<name>A0A8H6VIE7_9PEZI</name>
<gene>
    <name evidence="5" type="ORF">HII31_05901</name>
</gene>
<dbReference type="InterPro" id="IPR050309">
    <property type="entry name" value="Type-B_Carboxylest/Lipase"/>
</dbReference>
<evidence type="ECO:0000256" key="2">
    <source>
        <dbReference type="ARBA" id="ARBA00022801"/>
    </source>
</evidence>
<dbReference type="Gene3D" id="3.40.50.1820">
    <property type="entry name" value="alpha/beta hydrolase"/>
    <property type="match status" value="1"/>
</dbReference>
<keyword evidence="3" id="KW-0732">Signal</keyword>
<comment type="similarity">
    <text evidence="1 3">Belongs to the type-B carboxylesterase/lipase family.</text>
</comment>
<dbReference type="InterPro" id="IPR002018">
    <property type="entry name" value="CarbesteraseB"/>
</dbReference>
<evidence type="ECO:0000256" key="1">
    <source>
        <dbReference type="ARBA" id="ARBA00005964"/>
    </source>
</evidence>
<evidence type="ECO:0000256" key="3">
    <source>
        <dbReference type="RuleBase" id="RU361235"/>
    </source>
</evidence>
<proteinExistence type="inferred from homology"/>
<dbReference type="Proteomes" id="UP000660729">
    <property type="component" value="Unassembled WGS sequence"/>
</dbReference>
<organism evidence="5 6">
    <name type="scientific">Pseudocercospora fuligena</name>
    <dbReference type="NCBI Taxonomy" id="685502"/>
    <lineage>
        <taxon>Eukaryota</taxon>
        <taxon>Fungi</taxon>
        <taxon>Dikarya</taxon>
        <taxon>Ascomycota</taxon>
        <taxon>Pezizomycotina</taxon>
        <taxon>Dothideomycetes</taxon>
        <taxon>Dothideomycetidae</taxon>
        <taxon>Mycosphaerellales</taxon>
        <taxon>Mycosphaerellaceae</taxon>
        <taxon>Pseudocercospora</taxon>
    </lineage>
</organism>
<dbReference type="EMBL" id="JABCIY010000109">
    <property type="protein sequence ID" value="KAF7192760.1"/>
    <property type="molecule type" value="Genomic_DNA"/>
</dbReference>
<keyword evidence="2 3" id="KW-0378">Hydrolase</keyword>
<dbReference type="Pfam" id="PF00135">
    <property type="entry name" value="COesterase"/>
    <property type="match status" value="1"/>
</dbReference>
<dbReference type="GO" id="GO:0016787">
    <property type="term" value="F:hydrolase activity"/>
    <property type="evidence" value="ECO:0007669"/>
    <property type="project" value="UniProtKB-KW"/>
</dbReference>
<dbReference type="AlphaFoldDB" id="A0A8H6VIE7"/>
<evidence type="ECO:0000313" key="5">
    <source>
        <dbReference type="EMBL" id="KAF7192760.1"/>
    </source>
</evidence>
<evidence type="ECO:0000313" key="6">
    <source>
        <dbReference type="Proteomes" id="UP000660729"/>
    </source>
</evidence>
<dbReference type="InterPro" id="IPR019826">
    <property type="entry name" value="Carboxylesterase_B_AS"/>
</dbReference>
<dbReference type="PROSITE" id="PS00122">
    <property type="entry name" value="CARBOXYLESTERASE_B_1"/>
    <property type="match status" value="1"/>
</dbReference>
<comment type="caution">
    <text evidence="5">The sequence shown here is derived from an EMBL/GenBank/DDBJ whole genome shotgun (WGS) entry which is preliminary data.</text>
</comment>
<feature type="signal peptide" evidence="3">
    <location>
        <begin position="1"/>
        <end position="22"/>
    </location>
</feature>
<dbReference type="SUPFAM" id="SSF53474">
    <property type="entry name" value="alpha/beta-Hydrolases"/>
    <property type="match status" value="1"/>
</dbReference>
<feature type="domain" description="Carboxylesterase type B" evidence="4">
    <location>
        <begin position="21"/>
        <end position="522"/>
    </location>
</feature>
<evidence type="ECO:0000259" key="4">
    <source>
        <dbReference type="Pfam" id="PF00135"/>
    </source>
</evidence>
<dbReference type="PANTHER" id="PTHR11559">
    <property type="entry name" value="CARBOXYLESTERASE"/>
    <property type="match status" value="1"/>
</dbReference>
<reference evidence="5" key="1">
    <citation type="submission" date="2020-04" db="EMBL/GenBank/DDBJ databases">
        <title>Draft genome resource of the tomato pathogen Pseudocercospora fuligena.</title>
        <authorList>
            <person name="Zaccaron A."/>
        </authorList>
    </citation>
    <scope>NUCLEOTIDE SEQUENCE</scope>
    <source>
        <strain evidence="5">PF001</strain>
    </source>
</reference>
<accession>A0A8H6VIE7</accession>
<dbReference type="InterPro" id="IPR029058">
    <property type="entry name" value="AB_hydrolase_fold"/>
</dbReference>